<dbReference type="GO" id="GO:0016020">
    <property type="term" value="C:membrane"/>
    <property type="evidence" value="ECO:0007669"/>
    <property type="project" value="UniProtKB-SubCell"/>
</dbReference>
<keyword evidence="2" id="KW-0812">Transmembrane</keyword>
<name>A0A8S2F9T4_9BILA</name>
<dbReference type="GO" id="GO:0051205">
    <property type="term" value="P:protein insertion into membrane"/>
    <property type="evidence" value="ECO:0007669"/>
    <property type="project" value="TreeGrafter"/>
</dbReference>
<dbReference type="Pfam" id="PF13695">
    <property type="entry name" value="Zn_ribbon_3CxxC"/>
    <property type="match status" value="1"/>
</dbReference>
<dbReference type="GO" id="GO:0008270">
    <property type="term" value="F:zinc ion binding"/>
    <property type="evidence" value="ECO:0007669"/>
    <property type="project" value="UniProtKB-KW"/>
</dbReference>
<evidence type="ECO:0000256" key="6">
    <source>
        <dbReference type="ARBA" id="ARBA00022989"/>
    </source>
</evidence>
<evidence type="ECO:0000256" key="5">
    <source>
        <dbReference type="ARBA" id="ARBA00022833"/>
    </source>
</evidence>
<keyword evidence="3" id="KW-0479">Metal-binding</keyword>
<evidence type="ECO:0000256" key="3">
    <source>
        <dbReference type="ARBA" id="ARBA00022723"/>
    </source>
</evidence>
<evidence type="ECO:0000259" key="8">
    <source>
        <dbReference type="SMART" id="SM01328"/>
    </source>
</evidence>
<dbReference type="PANTHER" id="PTHR14402">
    <property type="entry name" value="RECEPTOR TRANSPORTING PROTEIN"/>
    <property type="match status" value="1"/>
</dbReference>
<comment type="subcellular location">
    <subcellularLocation>
        <location evidence="1">Membrane</location>
        <topology evidence="1">Single-pass membrane protein</topology>
    </subcellularLocation>
</comment>
<dbReference type="Proteomes" id="UP000682733">
    <property type="component" value="Unassembled WGS sequence"/>
</dbReference>
<sequence>MSFIDWNDAFNNSKFNDLSHNWSFDLMPKNINGLSKENRRYVQQKYAHFTCTRCSNGWSSAKATVEFYHRLDCGRGTIRMLLLGQQCKKCGNRNGTYSEPDFPSDVMEKILDNLHRCICEKYYGQPRVKNRNPENAKKMNGPHIRELCEACRKGICKEDRA</sequence>
<evidence type="ECO:0000256" key="7">
    <source>
        <dbReference type="ARBA" id="ARBA00023136"/>
    </source>
</evidence>
<keyword evidence="5" id="KW-0862">Zinc</keyword>
<keyword evidence="4" id="KW-0863">Zinc-finger</keyword>
<feature type="domain" description="3CxxC-type" evidence="8">
    <location>
        <begin position="44"/>
        <end position="154"/>
    </location>
</feature>
<evidence type="ECO:0000256" key="2">
    <source>
        <dbReference type="ARBA" id="ARBA00022692"/>
    </source>
</evidence>
<dbReference type="GO" id="GO:0006612">
    <property type="term" value="P:protein targeting to membrane"/>
    <property type="evidence" value="ECO:0007669"/>
    <property type="project" value="TreeGrafter"/>
</dbReference>
<organism evidence="9 11">
    <name type="scientific">Didymodactylos carnosus</name>
    <dbReference type="NCBI Taxonomy" id="1234261"/>
    <lineage>
        <taxon>Eukaryota</taxon>
        <taxon>Metazoa</taxon>
        <taxon>Spiralia</taxon>
        <taxon>Gnathifera</taxon>
        <taxon>Rotifera</taxon>
        <taxon>Eurotatoria</taxon>
        <taxon>Bdelloidea</taxon>
        <taxon>Philodinida</taxon>
        <taxon>Philodinidae</taxon>
        <taxon>Didymodactylos</taxon>
    </lineage>
</organism>
<keyword evidence="7" id="KW-0472">Membrane</keyword>
<reference evidence="9" key="1">
    <citation type="submission" date="2021-02" db="EMBL/GenBank/DDBJ databases">
        <authorList>
            <person name="Nowell W R."/>
        </authorList>
    </citation>
    <scope>NUCLEOTIDE SEQUENCE</scope>
</reference>
<comment type="caution">
    <text evidence="9">The sequence shown here is derived from an EMBL/GenBank/DDBJ whole genome shotgun (WGS) entry which is preliminary data.</text>
</comment>
<dbReference type="SMART" id="SM01328">
    <property type="entry name" value="zf-3CxxC"/>
    <property type="match status" value="1"/>
</dbReference>
<evidence type="ECO:0000313" key="9">
    <source>
        <dbReference type="EMBL" id="CAF1396055.1"/>
    </source>
</evidence>
<evidence type="ECO:0000256" key="4">
    <source>
        <dbReference type="ARBA" id="ARBA00022771"/>
    </source>
</evidence>
<dbReference type="PANTHER" id="PTHR14402:SF10">
    <property type="entry name" value="3CXXC-TYPE DOMAIN-CONTAINING PROTEIN"/>
    <property type="match status" value="1"/>
</dbReference>
<protein>
    <recommendedName>
        <fullName evidence="8">3CxxC-type domain-containing protein</fullName>
    </recommendedName>
</protein>
<dbReference type="EMBL" id="CAJNOK010025913">
    <property type="protein sequence ID" value="CAF1396055.1"/>
    <property type="molecule type" value="Genomic_DNA"/>
</dbReference>
<dbReference type="EMBL" id="CAJOBA010047625">
    <property type="protein sequence ID" value="CAF4203449.1"/>
    <property type="molecule type" value="Genomic_DNA"/>
</dbReference>
<dbReference type="GO" id="GO:0031849">
    <property type="term" value="F:olfactory receptor binding"/>
    <property type="evidence" value="ECO:0007669"/>
    <property type="project" value="TreeGrafter"/>
</dbReference>
<dbReference type="AlphaFoldDB" id="A0A8S2F9T4"/>
<dbReference type="Proteomes" id="UP000677228">
    <property type="component" value="Unassembled WGS sequence"/>
</dbReference>
<proteinExistence type="predicted"/>
<dbReference type="InterPro" id="IPR026096">
    <property type="entry name" value="R-trans_p"/>
</dbReference>
<dbReference type="InterPro" id="IPR027377">
    <property type="entry name" value="ZAR1/RTP1-5-like_Znf-3CxxC"/>
</dbReference>
<keyword evidence="6" id="KW-1133">Transmembrane helix</keyword>
<evidence type="ECO:0000313" key="10">
    <source>
        <dbReference type="EMBL" id="CAF4203449.1"/>
    </source>
</evidence>
<evidence type="ECO:0000256" key="1">
    <source>
        <dbReference type="ARBA" id="ARBA00004167"/>
    </source>
</evidence>
<accession>A0A8S2F9T4</accession>
<gene>
    <name evidence="9" type="ORF">OVA965_LOCUS32813</name>
    <name evidence="10" type="ORF">TMI583_LOCUS33678</name>
</gene>
<evidence type="ECO:0000313" key="11">
    <source>
        <dbReference type="Proteomes" id="UP000677228"/>
    </source>
</evidence>